<dbReference type="InterPro" id="IPR049456">
    <property type="entry name" value="Anoctamin_N_fung"/>
</dbReference>
<organism evidence="2 3">
    <name type="scientific">Laccaria amethystina LaAM-08-1</name>
    <dbReference type="NCBI Taxonomy" id="1095629"/>
    <lineage>
        <taxon>Eukaryota</taxon>
        <taxon>Fungi</taxon>
        <taxon>Dikarya</taxon>
        <taxon>Basidiomycota</taxon>
        <taxon>Agaricomycotina</taxon>
        <taxon>Agaricomycetes</taxon>
        <taxon>Agaricomycetidae</taxon>
        <taxon>Agaricales</taxon>
        <taxon>Agaricineae</taxon>
        <taxon>Hydnangiaceae</taxon>
        <taxon>Laccaria</taxon>
    </lineage>
</organism>
<evidence type="ECO:0000313" key="2">
    <source>
        <dbReference type="EMBL" id="KIK05079.1"/>
    </source>
</evidence>
<dbReference type="Pfam" id="PF20877">
    <property type="entry name" value="Anoctamin_N"/>
    <property type="match status" value="1"/>
</dbReference>
<evidence type="ECO:0000259" key="1">
    <source>
        <dbReference type="Pfam" id="PF20877"/>
    </source>
</evidence>
<dbReference type="AlphaFoldDB" id="A0A0C9XTT7"/>
<evidence type="ECO:0000313" key="3">
    <source>
        <dbReference type="Proteomes" id="UP000054477"/>
    </source>
</evidence>
<keyword evidence="3" id="KW-1185">Reference proteome</keyword>
<name>A0A0C9XTT7_9AGAR</name>
<dbReference type="STRING" id="1095629.A0A0C9XTT7"/>
<gene>
    <name evidence="2" type="ORF">K443DRAFT_4086</name>
</gene>
<sequence>MGPTSTLSSPSASRPLAGNVCKHHTRQDVPKAEHQCTWLIEPLTYTYAGLKAVGQQGEALGHLLVFVTCSEDHVHNLIRRRRPHCIWCRLVIFISSTPADGGLGVSPDSPEWYLVESIFPLHNRKFNEHLIRAWTPHYIASVRLEKIREQRTVDMNVGTNDPGVSLFLTGIEKLLFEGPLDLLICIEQLLALLDQLTFSPYDQ</sequence>
<proteinExistence type="predicted"/>
<dbReference type="Proteomes" id="UP000054477">
    <property type="component" value="Unassembled WGS sequence"/>
</dbReference>
<feature type="domain" description="Anoctamin alpha-beta plait" evidence="1">
    <location>
        <begin position="25"/>
        <end position="82"/>
    </location>
</feature>
<dbReference type="HOGENOM" id="CLU_1349128_0_0_1"/>
<protein>
    <recommendedName>
        <fullName evidence="1">Anoctamin alpha-beta plait domain-containing protein</fullName>
    </recommendedName>
</protein>
<reference evidence="3" key="2">
    <citation type="submission" date="2015-01" db="EMBL/GenBank/DDBJ databases">
        <title>Evolutionary Origins and Diversification of the Mycorrhizal Mutualists.</title>
        <authorList>
            <consortium name="DOE Joint Genome Institute"/>
            <consortium name="Mycorrhizal Genomics Consortium"/>
            <person name="Kohler A."/>
            <person name="Kuo A."/>
            <person name="Nagy L.G."/>
            <person name="Floudas D."/>
            <person name="Copeland A."/>
            <person name="Barry K.W."/>
            <person name="Cichocki N."/>
            <person name="Veneault-Fourrey C."/>
            <person name="LaButti K."/>
            <person name="Lindquist E.A."/>
            <person name="Lipzen A."/>
            <person name="Lundell T."/>
            <person name="Morin E."/>
            <person name="Murat C."/>
            <person name="Riley R."/>
            <person name="Ohm R."/>
            <person name="Sun H."/>
            <person name="Tunlid A."/>
            <person name="Henrissat B."/>
            <person name="Grigoriev I.V."/>
            <person name="Hibbett D.S."/>
            <person name="Martin F."/>
        </authorList>
    </citation>
    <scope>NUCLEOTIDE SEQUENCE [LARGE SCALE GENOMIC DNA]</scope>
    <source>
        <strain evidence="3">LaAM-08-1</strain>
    </source>
</reference>
<reference evidence="2 3" key="1">
    <citation type="submission" date="2014-04" db="EMBL/GenBank/DDBJ databases">
        <authorList>
            <consortium name="DOE Joint Genome Institute"/>
            <person name="Kuo A."/>
            <person name="Kohler A."/>
            <person name="Nagy L.G."/>
            <person name="Floudas D."/>
            <person name="Copeland A."/>
            <person name="Barry K.W."/>
            <person name="Cichocki N."/>
            <person name="Veneault-Fourrey C."/>
            <person name="LaButti K."/>
            <person name="Lindquist E.A."/>
            <person name="Lipzen A."/>
            <person name="Lundell T."/>
            <person name="Morin E."/>
            <person name="Murat C."/>
            <person name="Sun H."/>
            <person name="Tunlid A."/>
            <person name="Henrissat B."/>
            <person name="Grigoriev I.V."/>
            <person name="Hibbett D.S."/>
            <person name="Martin F."/>
            <person name="Nordberg H.P."/>
            <person name="Cantor M.N."/>
            <person name="Hua S.X."/>
        </authorList>
    </citation>
    <scope>NUCLEOTIDE SEQUENCE [LARGE SCALE GENOMIC DNA]</scope>
    <source>
        <strain evidence="2 3">LaAM-08-1</strain>
    </source>
</reference>
<dbReference type="OrthoDB" id="296386at2759"/>
<accession>A0A0C9XTT7</accession>
<dbReference type="EMBL" id="KN838563">
    <property type="protein sequence ID" value="KIK05079.1"/>
    <property type="molecule type" value="Genomic_DNA"/>
</dbReference>